<keyword evidence="3" id="KW-0597">Phosphoprotein</keyword>
<proteinExistence type="predicted"/>
<dbReference type="RefSeq" id="WP_379720093.1">
    <property type="nucleotide sequence ID" value="NZ_JBHRYJ010000001.1"/>
</dbReference>
<dbReference type="InterPro" id="IPR004358">
    <property type="entry name" value="Sig_transdc_His_kin-like_C"/>
</dbReference>
<dbReference type="Proteomes" id="UP001595711">
    <property type="component" value="Unassembled WGS sequence"/>
</dbReference>
<dbReference type="InterPro" id="IPR005467">
    <property type="entry name" value="His_kinase_dom"/>
</dbReference>
<reference evidence="10" key="1">
    <citation type="journal article" date="2019" name="Int. J. Syst. Evol. Microbiol.">
        <title>The Global Catalogue of Microorganisms (GCM) 10K type strain sequencing project: providing services to taxonomists for standard genome sequencing and annotation.</title>
        <authorList>
            <consortium name="The Broad Institute Genomics Platform"/>
            <consortium name="The Broad Institute Genome Sequencing Center for Infectious Disease"/>
            <person name="Wu L."/>
            <person name="Ma J."/>
        </authorList>
    </citation>
    <scope>NUCLEOTIDE SEQUENCE [LARGE SCALE GENOMIC DNA]</scope>
    <source>
        <strain evidence="10">KCTC 42182</strain>
    </source>
</reference>
<evidence type="ECO:0000256" key="6">
    <source>
        <dbReference type="ARBA" id="ARBA00023012"/>
    </source>
</evidence>
<keyword evidence="10" id="KW-1185">Reference proteome</keyword>
<evidence type="ECO:0000256" key="3">
    <source>
        <dbReference type="ARBA" id="ARBA00022553"/>
    </source>
</evidence>
<dbReference type="EMBL" id="JBHRYJ010000001">
    <property type="protein sequence ID" value="MFC3673984.1"/>
    <property type="molecule type" value="Genomic_DNA"/>
</dbReference>
<dbReference type="InterPro" id="IPR050980">
    <property type="entry name" value="2C_sensor_his_kinase"/>
</dbReference>
<comment type="catalytic activity">
    <reaction evidence="1">
        <text>ATP + protein L-histidine = ADP + protein N-phospho-L-histidine.</text>
        <dbReference type="EC" id="2.7.13.3"/>
    </reaction>
</comment>
<accession>A0ABV7V9X1</accession>
<evidence type="ECO:0000256" key="2">
    <source>
        <dbReference type="ARBA" id="ARBA00012438"/>
    </source>
</evidence>
<dbReference type="InterPro" id="IPR003594">
    <property type="entry name" value="HATPase_dom"/>
</dbReference>
<dbReference type="Pfam" id="PF02518">
    <property type="entry name" value="HATPase_c"/>
    <property type="match status" value="1"/>
</dbReference>
<protein>
    <recommendedName>
        <fullName evidence="2">histidine kinase</fullName>
        <ecNumber evidence="2">2.7.13.3</ecNumber>
    </recommendedName>
</protein>
<dbReference type="PRINTS" id="PR00344">
    <property type="entry name" value="BCTRLSENSOR"/>
</dbReference>
<feature type="domain" description="Histidine kinase" evidence="8">
    <location>
        <begin position="257"/>
        <end position="478"/>
    </location>
</feature>
<dbReference type="Gene3D" id="3.30.565.10">
    <property type="entry name" value="Histidine kinase-like ATPase, C-terminal domain"/>
    <property type="match status" value="1"/>
</dbReference>
<dbReference type="CDD" id="cd00075">
    <property type="entry name" value="HATPase"/>
    <property type="match status" value="1"/>
</dbReference>
<dbReference type="SMART" id="SM00387">
    <property type="entry name" value="HATPase_c"/>
    <property type="match status" value="1"/>
</dbReference>
<feature type="transmembrane region" description="Helical" evidence="7">
    <location>
        <begin position="178"/>
        <end position="198"/>
    </location>
</feature>
<organism evidence="9 10">
    <name type="scientific">Ferrovibrio xuzhouensis</name>
    <dbReference type="NCBI Taxonomy" id="1576914"/>
    <lineage>
        <taxon>Bacteria</taxon>
        <taxon>Pseudomonadati</taxon>
        <taxon>Pseudomonadota</taxon>
        <taxon>Alphaproteobacteria</taxon>
        <taxon>Rhodospirillales</taxon>
        <taxon>Rhodospirillaceae</taxon>
        <taxon>Ferrovibrio</taxon>
    </lineage>
</organism>
<dbReference type="PANTHER" id="PTHR44936">
    <property type="entry name" value="SENSOR PROTEIN CREC"/>
    <property type="match status" value="1"/>
</dbReference>
<dbReference type="EC" id="2.7.13.3" evidence="2"/>
<evidence type="ECO:0000259" key="8">
    <source>
        <dbReference type="PROSITE" id="PS50109"/>
    </source>
</evidence>
<keyword evidence="7" id="KW-1133">Transmembrane helix</keyword>
<name>A0ABV7V9X1_9PROT</name>
<dbReference type="PANTHER" id="PTHR44936:SF9">
    <property type="entry name" value="SENSOR PROTEIN CREC"/>
    <property type="match status" value="1"/>
</dbReference>
<dbReference type="InterPro" id="IPR036890">
    <property type="entry name" value="HATPase_C_sf"/>
</dbReference>
<dbReference type="SUPFAM" id="SSF55874">
    <property type="entry name" value="ATPase domain of HSP90 chaperone/DNA topoisomerase II/histidine kinase"/>
    <property type="match status" value="1"/>
</dbReference>
<dbReference type="GO" id="GO:0016301">
    <property type="term" value="F:kinase activity"/>
    <property type="evidence" value="ECO:0007669"/>
    <property type="project" value="UniProtKB-KW"/>
</dbReference>
<comment type="caution">
    <text evidence="9">The sequence shown here is derived from an EMBL/GenBank/DDBJ whole genome shotgun (WGS) entry which is preliminary data.</text>
</comment>
<evidence type="ECO:0000256" key="1">
    <source>
        <dbReference type="ARBA" id="ARBA00000085"/>
    </source>
</evidence>
<keyword evidence="4" id="KW-0808">Transferase</keyword>
<evidence type="ECO:0000313" key="10">
    <source>
        <dbReference type="Proteomes" id="UP001595711"/>
    </source>
</evidence>
<evidence type="ECO:0000313" key="9">
    <source>
        <dbReference type="EMBL" id="MFC3673984.1"/>
    </source>
</evidence>
<dbReference type="PROSITE" id="PS50109">
    <property type="entry name" value="HIS_KIN"/>
    <property type="match status" value="1"/>
</dbReference>
<evidence type="ECO:0000256" key="7">
    <source>
        <dbReference type="SAM" id="Phobius"/>
    </source>
</evidence>
<gene>
    <name evidence="9" type="ORF">ACFOOQ_00405</name>
</gene>
<keyword evidence="7" id="KW-0812">Transmembrane</keyword>
<sequence>MFIALPIVLYGQFESADTQRRELVSRGIQQRSWLIAQALTPLLDRPDGLPHKAMNQMLARFNDGRTFLKLMFRPAGTAAGGSFYYIASAPEVAANGVGAELQSLAEHGVLRQLADSCEWNTPLDLRYRQPDGHEEILTAVLPIQSRWGCWVLVSSHPATEFLNISIGRSYWQTREVRIAAAIYLAFALLATLVAVSVWRSLHHFRRVAREIRQGRGRARPFANRAVVPELTSVAVDFDYLVRDLRRVAHDIRQTAEDNAHSFKGPISTIQSAMEPIRNMVAAENPRGQRAIRLVDASVRRLYAMVNAAQRLDHDTADMIDAPRMAVNVTDVVGDILYRYRETLGDRNIRLIRVLEENALVWSGAGVIDIAFENILSNAISFSPAGSGISVYLFRDNGWVHLHVDDEGPGIAQEKLEHVFDRYFSLRPRRDRESGEGAAHAGLGLWIVRRNVEALGGSIEAINRISGGLSMRIKLPLAG</sequence>
<keyword evidence="5 9" id="KW-0418">Kinase</keyword>
<evidence type="ECO:0000256" key="5">
    <source>
        <dbReference type="ARBA" id="ARBA00022777"/>
    </source>
</evidence>
<evidence type="ECO:0000256" key="4">
    <source>
        <dbReference type="ARBA" id="ARBA00022679"/>
    </source>
</evidence>
<keyword evidence="6" id="KW-0902">Two-component regulatory system</keyword>
<keyword evidence="7" id="KW-0472">Membrane</keyword>